<evidence type="ECO:0000256" key="2">
    <source>
        <dbReference type="SAM" id="Phobius"/>
    </source>
</evidence>
<feature type="transmembrane region" description="Helical" evidence="2">
    <location>
        <begin position="61"/>
        <end position="79"/>
    </location>
</feature>
<dbReference type="AlphaFoldDB" id="A0A0C3BAA2"/>
<keyword evidence="2" id="KW-0472">Membrane</keyword>
<feature type="transmembrane region" description="Helical" evidence="2">
    <location>
        <begin position="85"/>
        <end position="106"/>
    </location>
</feature>
<feature type="transmembrane region" description="Helical" evidence="2">
    <location>
        <begin position="9"/>
        <end position="28"/>
    </location>
</feature>
<evidence type="ECO:0000256" key="1">
    <source>
        <dbReference type="SAM" id="MobiDB-lite"/>
    </source>
</evidence>
<accession>A0A0C3BAA2</accession>
<sequence>MDTESYQSAIAEALVCTVIYTLSPAFFITALVTAVPWFLLASIISTIVLSLLASHLSKDPNITIFQLMYWCISWAWLGWKILPPLPIFLANSTTFFIITLVLALAFTETLFFSIVSGTGGTLGTYGTVHVNFFGKMRELWDCLFSIPDILARVLGARRRVVANAPAERIGEQSSTAIVPSPARPPPPYSNT</sequence>
<reference evidence="3 4" key="1">
    <citation type="submission" date="2014-04" db="EMBL/GenBank/DDBJ databases">
        <authorList>
            <consortium name="DOE Joint Genome Institute"/>
            <person name="Kuo A."/>
            <person name="Tarkka M."/>
            <person name="Buscot F."/>
            <person name="Kohler A."/>
            <person name="Nagy L.G."/>
            <person name="Floudas D."/>
            <person name="Copeland A."/>
            <person name="Barry K.W."/>
            <person name="Cichocki N."/>
            <person name="Veneault-Fourrey C."/>
            <person name="LaButti K."/>
            <person name="Lindquist E.A."/>
            <person name="Lipzen A."/>
            <person name="Lundell T."/>
            <person name="Morin E."/>
            <person name="Murat C."/>
            <person name="Sun H."/>
            <person name="Tunlid A."/>
            <person name="Henrissat B."/>
            <person name="Grigoriev I.V."/>
            <person name="Hibbett D.S."/>
            <person name="Martin F."/>
            <person name="Nordberg H.P."/>
            <person name="Cantor M.N."/>
            <person name="Hua S.X."/>
        </authorList>
    </citation>
    <scope>NUCLEOTIDE SEQUENCE [LARGE SCALE GENOMIC DNA]</scope>
    <source>
        <strain evidence="3 4">F 1598</strain>
    </source>
</reference>
<evidence type="ECO:0000313" key="3">
    <source>
        <dbReference type="EMBL" id="KIM83203.1"/>
    </source>
</evidence>
<proteinExistence type="predicted"/>
<keyword evidence="2" id="KW-0812">Transmembrane</keyword>
<organism evidence="3 4">
    <name type="scientific">Piloderma croceum (strain F 1598)</name>
    <dbReference type="NCBI Taxonomy" id="765440"/>
    <lineage>
        <taxon>Eukaryota</taxon>
        <taxon>Fungi</taxon>
        <taxon>Dikarya</taxon>
        <taxon>Basidiomycota</taxon>
        <taxon>Agaricomycotina</taxon>
        <taxon>Agaricomycetes</taxon>
        <taxon>Agaricomycetidae</taxon>
        <taxon>Atheliales</taxon>
        <taxon>Atheliaceae</taxon>
        <taxon>Piloderma</taxon>
    </lineage>
</organism>
<feature type="region of interest" description="Disordered" evidence="1">
    <location>
        <begin position="172"/>
        <end position="191"/>
    </location>
</feature>
<dbReference type="OrthoDB" id="10601342at2759"/>
<gene>
    <name evidence="3" type="ORF">PILCRDRAFT_435705</name>
</gene>
<reference evidence="4" key="2">
    <citation type="submission" date="2015-01" db="EMBL/GenBank/DDBJ databases">
        <title>Evolutionary Origins and Diversification of the Mycorrhizal Mutualists.</title>
        <authorList>
            <consortium name="DOE Joint Genome Institute"/>
            <consortium name="Mycorrhizal Genomics Consortium"/>
            <person name="Kohler A."/>
            <person name="Kuo A."/>
            <person name="Nagy L.G."/>
            <person name="Floudas D."/>
            <person name="Copeland A."/>
            <person name="Barry K.W."/>
            <person name="Cichocki N."/>
            <person name="Veneault-Fourrey C."/>
            <person name="LaButti K."/>
            <person name="Lindquist E.A."/>
            <person name="Lipzen A."/>
            <person name="Lundell T."/>
            <person name="Morin E."/>
            <person name="Murat C."/>
            <person name="Riley R."/>
            <person name="Ohm R."/>
            <person name="Sun H."/>
            <person name="Tunlid A."/>
            <person name="Henrissat B."/>
            <person name="Grigoriev I.V."/>
            <person name="Hibbett D.S."/>
            <person name="Martin F."/>
        </authorList>
    </citation>
    <scope>NUCLEOTIDE SEQUENCE [LARGE SCALE GENOMIC DNA]</scope>
    <source>
        <strain evidence="4">F 1598</strain>
    </source>
</reference>
<dbReference type="InParanoid" id="A0A0C3BAA2"/>
<feature type="compositionally biased region" description="Pro residues" evidence="1">
    <location>
        <begin position="181"/>
        <end position="191"/>
    </location>
</feature>
<feature type="transmembrane region" description="Helical" evidence="2">
    <location>
        <begin position="34"/>
        <end position="54"/>
    </location>
</feature>
<keyword evidence="4" id="KW-1185">Reference proteome</keyword>
<name>A0A0C3BAA2_PILCF</name>
<evidence type="ECO:0000313" key="4">
    <source>
        <dbReference type="Proteomes" id="UP000054166"/>
    </source>
</evidence>
<dbReference type="Proteomes" id="UP000054166">
    <property type="component" value="Unassembled WGS sequence"/>
</dbReference>
<dbReference type="HOGENOM" id="CLU_1224483_0_0_1"/>
<keyword evidence="2" id="KW-1133">Transmembrane helix</keyword>
<dbReference type="EMBL" id="KN832991">
    <property type="protein sequence ID" value="KIM83203.1"/>
    <property type="molecule type" value="Genomic_DNA"/>
</dbReference>
<protein>
    <submittedName>
        <fullName evidence="3">Uncharacterized protein</fullName>
    </submittedName>
</protein>